<sequence length="51" mass="5964">MFTNNADEVRQMIKKAKTDEEQAKVATNIVNHAVSEMDPQRRQANQSYNRR</sequence>
<name>W4PYP3_9BACI</name>
<dbReference type="Proteomes" id="UP000018890">
    <property type="component" value="Unassembled WGS sequence"/>
</dbReference>
<comment type="caution">
    <text evidence="1">The sequence shown here is derived from an EMBL/GenBank/DDBJ whole genome shotgun (WGS) entry which is preliminary data.</text>
</comment>
<dbReference type="RefSeq" id="WP_156314743.1">
    <property type="nucleotide sequence ID" value="NZ_BAUT01000005.1"/>
</dbReference>
<dbReference type="AlphaFoldDB" id="W4PYP3"/>
<accession>W4PYP3</accession>
<proteinExistence type="predicted"/>
<dbReference type="EMBL" id="BAUT01000005">
    <property type="protein sequence ID" value="GAE24852.1"/>
    <property type="molecule type" value="Genomic_DNA"/>
</dbReference>
<evidence type="ECO:0000313" key="1">
    <source>
        <dbReference type="EMBL" id="GAE24852.1"/>
    </source>
</evidence>
<keyword evidence="2" id="KW-1185">Reference proteome</keyword>
<gene>
    <name evidence="1" type="ORF">JCM9140_811</name>
</gene>
<evidence type="ECO:0000313" key="2">
    <source>
        <dbReference type="Proteomes" id="UP000018890"/>
    </source>
</evidence>
<reference evidence="1" key="1">
    <citation type="journal article" date="2014" name="Genome Announc.">
        <title>Draft Genome Sequences of Three Alkaliphilic Bacillus Strains, Bacillus wakoensis JCM 9140T, Bacillus akibai JCM 9157T, and Bacillus hemicellulosilyticus JCM 9152T.</title>
        <authorList>
            <person name="Yuki M."/>
            <person name="Oshima K."/>
            <person name="Suda W."/>
            <person name="Oshida Y."/>
            <person name="Kitamura K."/>
            <person name="Iida T."/>
            <person name="Hattori M."/>
            <person name="Ohkuma M."/>
        </authorList>
    </citation>
    <scope>NUCLEOTIDE SEQUENCE [LARGE SCALE GENOMIC DNA]</scope>
    <source>
        <strain evidence="1">JCM 9140</strain>
    </source>
</reference>
<organism evidence="1 2">
    <name type="scientific">Halalkalibacter wakoensis JCM 9140</name>
    <dbReference type="NCBI Taxonomy" id="1236970"/>
    <lineage>
        <taxon>Bacteria</taxon>
        <taxon>Bacillati</taxon>
        <taxon>Bacillota</taxon>
        <taxon>Bacilli</taxon>
        <taxon>Bacillales</taxon>
        <taxon>Bacillaceae</taxon>
        <taxon>Halalkalibacter</taxon>
    </lineage>
</organism>
<protein>
    <submittedName>
        <fullName evidence="1">Uncharacterized protein</fullName>
    </submittedName>
</protein>